<dbReference type="Proteomes" id="UP000267250">
    <property type="component" value="Chromosome"/>
</dbReference>
<accession>A0A3S9T059</accession>
<dbReference type="RefSeq" id="WP_127017283.1">
    <property type="nucleotide sequence ID" value="NZ_CP016379.1"/>
</dbReference>
<dbReference type="EMBL" id="CP016379">
    <property type="protein sequence ID" value="AZR73934.1"/>
    <property type="molecule type" value="Genomic_DNA"/>
</dbReference>
<evidence type="ECO:0000313" key="2">
    <source>
        <dbReference type="EMBL" id="AZR73934.1"/>
    </source>
</evidence>
<gene>
    <name evidence="2" type="ORF">BBF96_11345</name>
</gene>
<proteinExistence type="predicted"/>
<keyword evidence="3" id="KW-1185">Reference proteome</keyword>
<reference evidence="2 3" key="1">
    <citation type="submission" date="2016-07" db="EMBL/GenBank/DDBJ databases">
        <title>Genome and transcriptome analysis of iron-reducing fermentative bacteria Anoxybacter fermentans.</title>
        <authorList>
            <person name="Zeng X."/>
            <person name="Shao Z."/>
        </authorList>
    </citation>
    <scope>NUCLEOTIDE SEQUENCE [LARGE SCALE GENOMIC DNA]</scope>
    <source>
        <strain evidence="2 3">DY22613</strain>
    </source>
</reference>
<feature type="coiled-coil region" evidence="1">
    <location>
        <begin position="14"/>
        <end position="55"/>
    </location>
</feature>
<dbReference type="OrthoDB" id="2360475at2"/>
<dbReference type="AlphaFoldDB" id="A0A3S9T059"/>
<organism evidence="2 3">
    <name type="scientific">Anoxybacter fermentans</name>
    <dbReference type="NCBI Taxonomy" id="1323375"/>
    <lineage>
        <taxon>Bacteria</taxon>
        <taxon>Bacillati</taxon>
        <taxon>Bacillota</taxon>
        <taxon>Clostridia</taxon>
        <taxon>Halanaerobiales</taxon>
        <taxon>Anoxybacter</taxon>
    </lineage>
</organism>
<sequence>MKKSKTLTEQPRGVNELQQEINSKIDQLTQFKTQLVNLEVDEQETRASLTRAQAELENQPRTLITTKSITDDLLMQGIAQEKTKLNITDLSNLKMKVKSLTLFI</sequence>
<protein>
    <submittedName>
        <fullName evidence="2">Uncharacterized protein</fullName>
    </submittedName>
</protein>
<evidence type="ECO:0000256" key="1">
    <source>
        <dbReference type="SAM" id="Coils"/>
    </source>
</evidence>
<name>A0A3S9T059_9FIRM</name>
<evidence type="ECO:0000313" key="3">
    <source>
        <dbReference type="Proteomes" id="UP000267250"/>
    </source>
</evidence>
<keyword evidence="1" id="KW-0175">Coiled coil</keyword>
<dbReference type="KEGG" id="aft:BBF96_11345"/>